<accession>A0AAV7ZUZ0</accession>
<dbReference type="Proteomes" id="UP001146793">
    <property type="component" value="Unassembled WGS sequence"/>
</dbReference>
<name>A0AAV7ZUZ0_9EUKA</name>
<dbReference type="InterPro" id="IPR046349">
    <property type="entry name" value="C1-like_sf"/>
</dbReference>
<dbReference type="EMBL" id="JANTQA010000023">
    <property type="protein sequence ID" value="KAJ3444228.1"/>
    <property type="molecule type" value="Genomic_DNA"/>
</dbReference>
<feature type="domain" description="PiggyBac transposable element-derived protein" evidence="1">
    <location>
        <begin position="68"/>
        <end position="300"/>
    </location>
</feature>
<organism evidence="2 3">
    <name type="scientific">Anaeramoeba flamelloides</name>
    <dbReference type="NCBI Taxonomy" id="1746091"/>
    <lineage>
        <taxon>Eukaryota</taxon>
        <taxon>Metamonada</taxon>
        <taxon>Anaeramoebidae</taxon>
        <taxon>Anaeramoeba</taxon>
    </lineage>
</organism>
<reference evidence="2" key="1">
    <citation type="submission" date="2022-08" db="EMBL/GenBank/DDBJ databases">
        <title>Novel sulphate-reducing endosymbionts in the free-living metamonad Anaeramoeba.</title>
        <authorList>
            <person name="Jerlstrom-Hultqvist J."/>
            <person name="Cepicka I."/>
            <person name="Gallot-Lavallee L."/>
            <person name="Salas-Leiva D."/>
            <person name="Curtis B.A."/>
            <person name="Zahonova K."/>
            <person name="Pipaliya S."/>
            <person name="Dacks J."/>
            <person name="Roger A.J."/>
        </authorList>
    </citation>
    <scope>NUCLEOTIDE SEQUENCE</scope>
    <source>
        <strain evidence="2">Busselton2</strain>
    </source>
</reference>
<dbReference type="PANTHER" id="PTHR46599:SF3">
    <property type="entry name" value="PIGGYBAC TRANSPOSABLE ELEMENT-DERIVED PROTEIN 4"/>
    <property type="match status" value="1"/>
</dbReference>
<sequence length="589" mass="70226">MKTNKKKEKEALRIKNFLKRENWILLDNRFPDNQSEEIKSETIENIEIIPEFKGCPTKNLIEKTKILDIFESFFDQELITILLNVLNEERVRRLNDVQLKSKGLPIDKKFLKKDLFNYLSCFIAMGIHPNTDISDHWKKNSILETKWIKDTMSRGRFQAIHRCWRFNNKTSFDQVRKIIKKKCMENWELSNQVVIDETLIKTKCRCKMIVRMPRKPQKQGLKIWVLADSDNYYYCWDLYSGQYETTHETLLKLTKHLPLEKYPKFYFKVIADAYFGSTKSVKELLDLGVNFTLMCRKDRTSKIFKNSLGKLVENGKWRTCYRDFKLGITEENSILEDLGNQINFNRNKTTTFNFGNSVTTSIFHKNLLLCKEIQKNNLDNKIVSPLEKKETKRVVATFFKDKKRRKNGSNDVCLVSNCYEDSPVECKRKKSPTKIKPKLCDQYSKEMDYVDKANQNIHTCLFNHRNKSWKRVLLFYFFKIIMHNTQVIYRKNNTEEHLKKTNTKETKYFLVKLAEELVGKNSKISDRIHILKRVNHRTDCFYCRKQLKKSSSTPFHCFECKMHLHLKCFETLHWSLKHQISIKNTTKFK</sequence>
<dbReference type="CDD" id="cd00029">
    <property type="entry name" value="C1"/>
    <property type="match status" value="1"/>
</dbReference>
<dbReference type="AlphaFoldDB" id="A0AAV7ZUZ0"/>
<evidence type="ECO:0000259" key="1">
    <source>
        <dbReference type="Pfam" id="PF13843"/>
    </source>
</evidence>
<protein>
    <submittedName>
        <fullName evidence="2">Piggybac transposable element-derived protein</fullName>
    </submittedName>
</protein>
<dbReference type="Pfam" id="PF13843">
    <property type="entry name" value="DDE_Tnp_1_7"/>
    <property type="match status" value="2"/>
</dbReference>
<evidence type="ECO:0000313" key="2">
    <source>
        <dbReference type="EMBL" id="KAJ3444228.1"/>
    </source>
</evidence>
<comment type="caution">
    <text evidence="2">The sequence shown here is derived from an EMBL/GenBank/DDBJ whole genome shotgun (WGS) entry which is preliminary data.</text>
</comment>
<dbReference type="SUPFAM" id="SSF57889">
    <property type="entry name" value="Cysteine-rich domain"/>
    <property type="match status" value="1"/>
</dbReference>
<feature type="domain" description="PiggyBac transposable element-derived protein" evidence="1">
    <location>
        <begin position="407"/>
        <end position="484"/>
    </location>
</feature>
<gene>
    <name evidence="2" type="ORF">M0812_10080</name>
</gene>
<evidence type="ECO:0000313" key="3">
    <source>
        <dbReference type="Proteomes" id="UP001146793"/>
    </source>
</evidence>
<proteinExistence type="predicted"/>
<dbReference type="PANTHER" id="PTHR46599">
    <property type="entry name" value="PIGGYBAC TRANSPOSABLE ELEMENT-DERIVED PROTEIN 4"/>
    <property type="match status" value="1"/>
</dbReference>
<dbReference type="InterPro" id="IPR029526">
    <property type="entry name" value="PGBD"/>
</dbReference>